<evidence type="ECO:0000313" key="2">
    <source>
        <dbReference type="EMBL" id="AZQ73532.1"/>
    </source>
</evidence>
<reference evidence="2 3" key="1">
    <citation type="submission" date="2018-12" db="EMBL/GenBank/DDBJ databases">
        <title>The whole draft genome of Streptomyce luteoverticillatus CGMCC 15060.</title>
        <authorList>
            <person name="Feng Z."/>
            <person name="Chen G."/>
            <person name="Zhang J."/>
            <person name="Zhu H."/>
            <person name="Yu X."/>
            <person name="Zhang W."/>
            <person name="Zhang X."/>
        </authorList>
    </citation>
    <scope>NUCLEOTIDE SEQUENCE [LARGE SCALE GENOMIC DNA]</scope>
    <source>
        <strain evidence="2 3">CGMCC 15060</strain>
    </source>
</reference>
<feature type="transmembrane region" description="Helical" evidence="1">
    <location>
        <begin position="69"/>
        <end position="88"/>
    </location>
</feature>
<dbReference type="EMBL" id="CP034587">
    <property type="protein sequence ID" value="AZQ73532.1"/>
    <property type="molecule type" value="Genomic_DNA"/>
</dbReference>
<feature type="transmembrane region" description="Helical" evidence="1">
    <location>
        <begin position="40"/>
        <end position="62"/>
    </location>
</feature>
<protein>
    <submittedName>
        <fullName evidence="2">Uncharacterized protein</fullName>
    </submittedName>
</protein>
<evidence type="ECO:0000256" key="1">
    <source>
        <dbReference type="SAM" id="Phobius"/>
    </source>
</evidence>
<sequence length="131" mass="13993">MAELRDDIVRQVEQLKGHVTKKEYAEAVDRLKALGGEMGAFAAMHAALAGAAAGASAGIGWAMASMNPIGVCITFTAGVGVVTMAYLFAADKLNDWYGELDTEDRVALTKVIAFGIAKSTLLLKMWKMIRK</sequence>
<keyword evidence="1" id="KW-1133">Transmembrane helix</keyword>
<keyword evidence="3" id="KW-1185">Reference proteome</keyword>
<feature type="transmembrane region" description="Helical" evidence="1">
    <location>
        <begin position="108"/>
        <end position="126"/>
    </location>
</feature>
<accession>A0A3Q9G1U4</accession>
<name>A0A3Q9G1U4_STRLT</name>
<keyword evidence="1" id="KW-0812">Transmembrane</keyword>
<proteinExistence type="predicted"/>
<dbReference type="AlphaFoldDB" id="A0A3Q9G1U4"/>
<organism evidence="2 3">
    <name type="scientific">Streptomyces luteoverticillatus</name>
    <name type="common">Streptoverticillium luteoverticillatus</name>
    <dbReference type="NCBI Taxonomy" id="66425"/>
    <lineage>
        <taxon>Bacteria</taxon>
        <taxon>Bacillati</taxon>
        <taxon>Actinomycetota</taxon>
        <taxon>Actinomycetes</taxon>
        <taxon>Kitasatosporales</taxon>
        <taxon>Streptomycetaceae</taxon>
        <taxon>Streptomyces</taxon>
    </lineage>
</organism>
<dbReference type="RefSeq" id="WP_126916045.1">
    <property type="nucleotide sequence ID" value="NZ_CP034587.1"/>
</dbReference>
<dbReference type="Proteomes" id="UP000267900">
    <property type="component" value="Chromosome"/>
</dbReference>
<keyword evidence="1" id="KW-0472">Membrane</keyword>
<evidence type="ECO:0000313" key="3">
    <source>
        <dbReference type="Proteomes" id="UP000267900"/>
    </source>
</evidence>
<gene>
    <name evidence="2" type="ORF">EKH77_22010</name>
</gene>